<comment type="caution">
    <text evidence="2">The sequence shown here is derived from an EMBL/GenBank/DDBJ whole genome shotgun (WGS) entry which is preliminary data.</text>
</comment>
<evidence type="ECO:0000256" key="1">
    <source>
        <dbReference type="SAM" id="Phobius"/>
    </source>
</evidence>
<keyword evidence="1" id="KW-0812">Transmembrane</keyword>
<dbReference type="AlphaFoldDB" id="A0A645IPD7"/>
<reference evidence="2" key="1">
    <citation type="submission" date="2019-08" db="EMBL/GenBank/DDBJ databases">
        <authorList>
            <person name="Kucharzyk K."/>
            <person name="Murdoch R.W."/>
            <person name="Higgins S."/>
            <person name="Loffler F."/>
        </authorList>
    </citation>
    <scope>NUCLEOTIDE SEQUENCE</scope>
</reference>
<name>A0A645IPD7_9ZZZZ</name>
<gene>
    <name evidence="2" type="ORF">SDC9_199915</name>
</gene>
<accession>A0A645IPD7</accession>
<dbReference type="EMBL" id="VSSQ01118183">
    <property type="protein sequence ID" value="MPN52259.1"/>
    <property type="molecule type" value="Genomic_DNA"/>
</dbReference>
<organism evidence="2">
    <name type="scientific">bioreactor metagenome</name>
    <dbReference type="NCBI Taxonomy" id="1076179"/>
    <lineage>
        <taxon>unclassified sequences</taxon>
        <taxon>metagenomes</taxon>
        <taxon>ecological metagenomes</taxon>
    </lineage>
</organism>
<sequence>MVLYLAASFITYHHALWYYNPDFLVKTETMVEITNSFIMLPVTAFIYLSNFPDSLRLYQYRYILLWAGLYASLEFFDHYIVGGISYENGWSWLNSGIFDVVIFSTIRLHYLRPVWAWIVSFVVLTIILFSFDFLLGEFK</sequence>
<feature type="transmembrane region" description="Helical" evidence="1">
    <location>
        <begin position="31"/>
        <end position="50"/>
    </location>
</feature>
<evidence type="ECO:0000313" key="2">
    <source>
        <dbReference type="EMBL" id="MPN52259.1"/>
    </source>
</evidence>
<protein>
    <submittedName>
        <fullName evidence="2">Uncharacterized protein</fullName>
    </submittedName>
</protein>
<keyword evidence="1" id="KW-0472">Membrane</keyword>
<feature type="transmembrane region" description="Helical" evidence="1">
    <location>
        <begin position="114"/>
        <end position="135"/>
    </location>
</feature>
<keyword evidence="1" id="KW-1133">Transmembrane helix</keyword>
<dbReference type="NCBIfam" id="NF041644">
    <property type="entry name" value="CBO0543_fam"/>
    <property type="match status" value="1"/>
</dbReference>
<dbReference type="InterPro" id="IPR048147">
    <property type="entry name" value="CBO0543-like"/>
</dbReference>
<feature type="transmembrane region" description="Helical" evidence="1">
    <location>
        <begin position="62"/>
        <end position="81"/>
    </location>
</feature>
<proteinExistence type="predicted"/>